<gene>
    <name evidence="1" type="ORF">Zmor_014940</name>
</gene>
<keyword evidence="2" id="KW-1185">Reference proteome</keyword>
<name>A0AA38IGF4_9CUCU</name>
<proteinExistence type="predicted"/>
<protein>
    <submittedName>
        <fullName evidence="1">Uncharacterized protein</fullName>
    </submittedName>
</protein>
<accession>A0AA38IGF4</accession>
<evidence type="ECO:0000313" key="2">
    <source>
        <dbReference type="Proteomes" id="UP001168821"/>
    </source>
</evidence>
<dbReference type="AlphaFoldDB" id="A0AA38IGF4"/>
<reference evidence="1" key="1">
    <citation type="journal article" date="2023" name="G3 (Bethesda)">
        <title>Whole genome assemblies of Zophobas morio and Tenebrio molitor.</title>
        <authorList>
            <person name="Kaur S."/>
            <person name="Stinson S.A."/>
            <person name="diCenzo G.C."/>
        </authorList>
    </citation>
    <scope>NUCLEOTIDE SEQUENCE</scope>
    <source>
        <strain evidence="1">QUZm001</strain>
    </source>
</reference>
<evidence type="ECO:0000313" key="1">
    <source>
        <dbReference type="EMBL" id="KAJ3655830.1"/>
    </source>
</evidence>
<comment type="caution">
    <text evidence="1">The sequence shown here is derived from an EMBL/GenBank/DDBJ whole genome shotgun (WGS) entry which is preliminary data.</text>
</comment>
<organism evidence="1 2">
    <name type="scientific">Zophobas morio</name>
    <dbReference type="NCBI Taxonomy" id="2755281"/>
    <lineage>
        <taxon>Eukaryota</taxon>
        <taxon>Metazoa</taxon>
        <taxon>Ecdysozoa</taxon>
        <taxon>Arthropoda</taxon>
        <taxon>Hexapoda</taxon>
        <taxon>Insecta</taxon>
        <taxon>Pterygota</taxon>
        <taxon>Neoptera</taxon>
        <taxon>Endopterygota</taxon>
        <taxon>Coleoptera</taxon>
        <taxon>Polyphaga</taxon>
        <taxon>Cucujiformia</taxon>
        <taxon>Tenebrionidae</taxon>
        <taxon>Zophobas</taxon>
    </lineage>
</organism>
<dbReference type="EMBL" id="JALNTZ010000004">
    <property type="protein sequence ID" value="KAJ3655830.1"/>
    <property type="molecule type" value="Genomic_DNA"/>
</dbReference>
<dbReference type="Proteomes" id="UP001168821">
    <property type="component" value="Unassembled WGS sequence"/>
</dbReference>
<sequence length="115" mass="13179">MQADDLECAAMSVVEPFSDKYVVKVATNHTNIFATLYDEKNTVLSLQELVEMGKSLDFGNNEDHCDFVEELTSEQANIFHWFHYGTSNSFHLYGGCKNFSYETNQKPHTENLLPF</sequence>